<name>A0A7M3SA55_9FIRM</name>
<proteinExistence type="predicted"/>
<dbReference type="KEGG" id="acht:bsdcttw_45130"/>
<evidence type="ECO:0000313" key="2">
    <source>
        <dbReference type="Proteomes" id="UP000515703"/>
    </source>
</evidence>
<accession>A0A7M3SA55</accession>
<reference evidence="1 2" key="2">
    <citation type="submission" date="2020-08" db="EMBL/GenBank/DDBJ databases">
        <authorList>
            <person name="Ueki A."/>
            <person name="Tonouchi A."/>
        </authorList>
    </citation>
    <scope>NUCLEOTIDE SEQUENCE [LARGE SCALE GENOMIC DNA]</scope>
    <source>
        <strain evidence="1 2">CTTW</strain>
    </source>
</reference>
<reference evidence="1 2" key="1">
    <citation type="submission" date="2020-08" db="EMBL/GenBank/DDBJ databases">
        <title>Draft genome sequencing of an Anaerocolumna strain isolated from anoxic soil subjected to BSD treatment.</title>
        <authorList>
            <person name="Uek A."/>
            <person name="Tonouchi A."/>
        </authorList>
    </citation>
    <scope>NUCLEOTIDE SEQUENCE [LARGE SCALE GENOMIC DNA]</scope>
    <source>
        <strain evidence="1 2">CTTW</strain>
    </source>
</reference>
<dbReference type="AlphaFoldDB" id="A0A7M3SA55"/>
<gene>
    <name evidence="1" type="ORF">bsdcttw_45130</name>
</gene>
<evidence type="ECO:0000313" key="1">
    <source>
        <dbReference type="EMBL" id="BCK01473.1"/>
    </source>
</evidence>
<protein>
    <submittedName>
        <fullName evidence="1">Uncharacterized protein</fullName>
    </submittedName>
</protein>
<organism evidence="1 2">
    <name type="scientific">Anaerocolumna chitinilytica</name>
    <dbReference type="NCBI Taxonomy" id="1727145"/>
    <lineage>
        <taxon>Bacteria</taxon>
        <taxon>Bacillati</taxon>
        <taxon>Bacillota</taxon>
        <taxon>Clostridia</taxon>
        <taxon>Lachnospirales</taxon>
        <taxon>Lachnospiraceae</taxon>
        <taxon>Anaerocolumna</taxon>
    </lineage>
</organism>
<dbReference type="RefSeq" id="WP_185257032.1">
    <property type="nucleotide sequence ID" value="NZ_AP023368.1"/>
</dbReference>
<keyword evidence="2" id="KW-1185">Reference proteome</keyword>
<dbReference type="EMBL" id="AP023368">
    <property type="protein sequence ID" value="BCK01473.1"/>
    <property type="molecule type" value="Genomic_DNA"/>
</dbReference>
<dbReference type="Proteomes" id="UP000515703">
    <property type="component" value="Chromosome"/>
</dbReference>
<sequence>MIETWILAALRNRKFFSLEDLKKAIIEKLEEFNTKPFQKSKGSRLTAFVE</sequence>